<reference evidence="2 3" key="1">
    <citation type="journal article" date="2024" name="BMC Genomics">
        <title>De novo assembly and annotation of Popillia japonica's genome with initial clues to its potential as an invasive pest.</title>
        <authorList>
            <person name="Cucini C."/>
            <person name="Boschi S."/>
            <person name="Funari R."/>
            <person name="Cardaioli E."/>
            <person name="Iannotti N."/>
            <person name="Marturano G."/>
            <person name="Paoli F."/>
            <person name="Bruttini M."/>
            <person name="Carapelli A."/>
            <person name="Frati F."/>
            <person name="Nardi F."/>
        </authorList>
    </citation>
    <scope>NUCLEOTIDE SEQUENCE [LARGE SCALE GENOMIC DNA]</scope>
    <source>
        <strain evidence="2">DMR45628</strain>
    </source>
</reference>
<accession>A0AAW1NJH3</accession>
<organism evidence="2 3">
    <name type="scientific">Popillia japonica</name>
    <name type="common">Japanese beetle</name>
    <dbReference type="NCBI Taxonomy" id="7064"/>
    <lineage>
        <taxon>Eukaryota</taxon>
        <taxon>Metazoa</taxon>
        <taxon>Ecdysozoa</taxon>
        <taxon>Arthropoda</taxon>
        <taxon>Hexapoda</taxon>
        <taxon>Insecta</taxon>
        <taxon>Pterygota</taxon>
        <taxon>Neoptera</taxon>
        <taxon>Endopterygota</taxon>
        <taxon>Coleoptera</taxon>
        <taxon>Polyphaga</taxon>
        <taxon>Scarabaeiformia</taxon>
        <taxon>Scarabaeidae</taxon>
        <taxon>Rutelinae</taxon>
        <taxon>Popillia</taxon>
    </lineage>
</organism>
<dbReference type="AlphaFoldDB" id="A0AAW1NJH3"/>
<sequence length="118" mass="13420">MNWKRCSLTSIVRVHNPANHRIVNELEKMFAHITVVTNRLPASLSSPIKNRGLVSVEGRETTPRPMKNRGLVSVEGRETTPRPMNARRRGILEGNTTNTVRGCWWSARKSLWSAFGER</sequence>
<name>A0AAW1NJH3_POPJA</name>
<dbReference type="Proteomes" id="UP001458880">
    <property type="component" value="Unassembled WGS sequence"/>
</dbReference>
<evidence type="ECO:0000256" key="1">
    <source>
        <dbReference type="SAM" id="MobiDB-lite"/>
    </source>
</evidence>
<dbReference type="EMBL" id="JASPKY010000003">
    <property type="protein sequence ID" value="KAK9758496.1"/>
    <property type="molecule type" value="Genomic_DNA"/>
</dbReference>
<feature type="region of interest" description="Disordered" evidence="1">
    <location>
        <begin position="58"/>
        <end position="90"/>
    </location>
</feature>
<gene>
    <name evidence="2" type="ORF">QE152_g734</name>
</gene>
<protein>
    <submittedName>
        <fullName evidence="2">Uncharacterized protein</fullName>
    </submittedName>
</protein>
<proteinExistence type="predicted"/>
<comment type="caution">
    <text evidence="2">The sequence shown here is derived from an EMBL/GenBank/DDBJ whole genome shotgun (WGS) entry which is preliminary data.</text>
</comment>
<evidence type="ECO:0000313" key="3">
    <source>
        <dbReference type="Proteomes" id="UP001458880"/>
    </source>
</evidence>
<keyword evidence="3" id="KW-1185">Reference proteome</keyword>
<evidence type="ECO:0000313" key="2">
    <source>
        <dbReference type="EMBL" id="KAK9758496.1"/>
    </source>
</evidence>